<evidence type="ECO:0000256" key="1">
    <source>
        <dbReference type="SAM" id="MobiDB-lite"/>
    </source>
</evidence>
<evidence type="ECO:0000313" key="2">
    <source>
        <dbReference type="EMBL" id="KKK80852.1"/>
    </source>
</evidence>
<name>A0A0F8YHI3_9ZZZZ</name>
<protein>
    <submittedName>
        <fullName evidence="2">Uncharacterized protein</fullName>
    </submittedName>
</protein>
<dbReference type="AlphaFoldDB" id="A0A0F8YHI3"/>
<dbReference type="EMBL" id="LAZR01053390">
    <property type="protein sequence ID" value="KKK80852.1"/>
    <property type="molecule type" value="Genomic_DNA"/>
</dbReference>
<sequence length="324" mass="37772">MATRRSMQKILFTGTFKVTMGKLYASMIKQMARVPYKLVTGGRKDLTFAEKEVAKAGYATVFGAMVGYDTLMTKIFGWKRDQFAIRYYKEIQTPEGPKEVVHVLASPLTMIPKYWSKFNRLMLTDYYSNDKLKGGIETFKWDLHPVYNISYSIINNKNPAGNMIYDPIGDSWGTIIGKSTRYAVRQSLAVLDYVAKQDDQEKAWKYYQKDVGKLFSWLAKPASFTYLRNTGIDRLRANKDHLDRDFSKLKYRMQYGKKTNGKPYTEADFRKLQIGMMKKTDQILKQIIAIEKEEYREALRRDKKEIAQETGTKTKKSKPLYRRN</sequence>
<reference evidence="2" key="1">
    <citation type="journal article" date="2015" name="Nature">
        <title>Complex archaea that bridge the gap between prokaryotes and eukaryotes.</title>
        <authorList>
            <person name="Spang A."/>
            <person name="Saw J.H."/>
            <person name="Jorgensen S.L."/>
            <person name="Zaremba-Niedzwiedzka K."/>
            <person name="Martijn J."/>
            <person name="Lind A.E."/>
            <person name="van Eijk R."/>
            <person name="Schleper C."/>
            <person name="Guy L."/>
            <person name="Ettema T.J."/>
        </authorList>
    </citation>
    <scope>NUCLEOTIDE SEQUENCE</scope>
</reference>
<accession>A0A0F8YHI3</accession>
<feature type="compositionally biased region" description="Basic residues" evidence="1">
    <location>
        <begin position="313"/>
        <end position="324"/>
    </location>
</feature>
<feature type="region of interest" description="Disordered" evidence="1">
    <location>
        <begin position="302"/>
        <end position="324"/>
    </location>
</feature>
<proteinExistence type="predicted"/>
<gene>
    <name evidence="2" type="ORF">LCGC14_2819360</name>
</gene>
<organism evidence="2">
    <name type="scientific">marine sediment metagenome</name>
    <dbReference type="NCBI Taxonomy" id="412755"/>
    <lineage>
        <taxon>unclassified sequences</taxon>
        <taxon>metagenomes</taxon>
        <taxon>ecological metagenomes</taxon>
    </lineage>
</organism>
<comment type="caution">
    <text evidence="2">The sequence shown here is derived from an EMBL/GenBank/DDBJ whole genome shotgun (WGS) entry which is preliminary data.</text>
</comment>